<dbReference type="InterPro" id="IPR027417">
    <property type="entry name" value="P-loop_NTPase"/>
</dbReference>
<protein>
    <submittedName>
        <fullName evidence="10">ABC-type multidrug transport system, ATPase/permease component</fullName>
    </submittedName>
</protein>
<feature type="domain" description="ABC transmembrane type-1" evidence="9">
    <location>
        <begin position="16"/>
        <end position="297"/>
    </location>
</feature>
<organism evidence="10 11">
    <name type="scientific">Solemya velum gill symbiont</name>
    <dbReference type="NCBI Taxonomy" id="2340"/>
    <lineage>
        <taxon>Bacteria</taxon>
        <taxon>Pseudomonadati</taxon>
        <taxon>Pseudomonadota</taxon>
        <taxon>Gammaproteobacteria</taxon>
        <taxon>sulfur-oxidizing symbionts</taxon>
    </lineage>
</organism>
<evidence type="ECO:0000256" key="3">
    <source>
        <dbReference type="ARBA" id="ARBA00022741"/>
    </source>
</evidence>
<dbReference type="EMBL" id="JRAA01000001">
    <property type="protein sequence ID" value="KHF26049.1"/>
    <property type="molecule type" value="Genomic_DNA"/>
</dbReference>
<feature type="transmembrane region" description="Helical" evidence="7">
    <location>
        <begin position="266"/>
        <end position="285"/>
    </location>
</feature>
<dbReference type="OrthoDB" id="8541474at2"/>
<accession>A0A0B0HDQ4</accession>
<dbReference type="GO" id="GO:0005524">
    <property type="term" value="F:ATP binding"/>
    <property type="evidence" value="ECO:0007669"/>
    <property type="project" value="UniProtKB-KW"/>
</dbReference>
<dbReference type="PROSITE" id="PS50929">
    <property type="entry name" value="ABC_TM1F"/>
    <property type="match status" value="1"/>
</dbReference>
<comment type="subcellular location">
    <subcellularLocation>
        <location evidence="1">Cell membrane</location>
        <topology evidence="1">Multi-pass membrane protein</topology>
    </subcellularLocation>
</comment>
<evidence type="ECO:0000256" key="2">
    <source>
        <dbReference type="ARBA" id="ARBA00022692"/>
    </source>
</evidence>
<dbReference type="RefSeq" id="WP_043115774.1">
    <property type="nucleotide sequence ID" value="NZ_JRAA01000001.1"/>
</dbReference>
<dbReference type="InterPro" id="IPR003593">
    <property type="entry name" value="AAA+_ATPase"/>
</dbReference>
<dbReference type="GO" id="GO:0005886">
    <property type="term" value="C:plasma membrane"/>
    <property type="evidence" value="ECO:0007669"/>
    <property type="project" value="UniProtKB-SubCell"/>
</dbReference>
<feature type="domain" description="ABC transporter" evidence="8">
    <location>
        <begin position="326"/>
        <end position="557"/>
    </location>
</feature>
<proteinExistence type="predicted"/>
<feature type="transmembrane region" description="Helical" evidence="7">
    <location>
        <begin position="12"/>
        <end position="40"/>
    </location>
</feature>
<dbReference type="SUPFAM" id="SSF90123">
    <property type="entry name" value="ABC transporter transmembrane region"/>
    <property type="match status" value="1"/>
</dbReference>
<gene>
    <name evidence="10" type="ORF">JV46_14130</name>
</gene>
<keyword evidence="5 7" id="KW-1133">Transmembrane helix</keyword>
<evidence type="ECO:0000259" key="9">
    <source>
        <dbReference type="PROSITE" id="PS50929"/>
    </source>
</evidence>
<dbReference type="GO" id="GO:0015421">
    <property type="term" value="F:ABC-type oligopeptide transporter activity"/>
    <property type="evidence" value="ECO:0007669"/>
    <property type="project" value="TreeGrafter"/>
</dbReference>
<comment type="caution">
    <text evidence="10">The sequence shown here is derived from an EMBL/GenBank/DDBJ whole genome shotgun (WGS) entry which is preliminary data.</text>
</comment>
<feature type="transmembrane region" description="Helical" evidence="7">
    <location>
        <begin position="126"/>
        <end position="151"/>
    </location>
</feature>
<dbReference type="CDD" id="cd07346">
    <property type="entry name" value="ABC_6TM_exporters"/>
    <property type="match status" value="1"/>
</dbReference>
<feature type="transmembrane region" description="Helical" evidence="7">
    <location>
        <begin position="157"/>
        <end position="178"/>
    </location>
</feature>
<dbReference type="AlphaFoldDB" id="A0A0B0HDQ4"/>
<feature type="transmembrane region" description="Helical" evidence="7">
    <location>
        <begin position="52"/>
        <end position="72"/>
    </location>
</feature>
<evidence type="ECO:0000256" key="5">
    <source>
        <dbReference type="ARBA" id="ARBA00022989"/>
    </source>
</evidence>
<sequence length="564" mass="61574">MSLPAVYIQKRKFYLILLILSGLLQVIALVCTALLVRSVIDIARAPSAGNQLPLMFAGLLASSLALVGLRFAGRLLAENIGQSYVHDVRVELFESLLKSKNRISKQASTGRMLLPFTGDLSALRRWVSLGLSGAIVSSVVLTFSLIALSIYSVEAALAALLVMVCGILFNILLSKPTLKAVKYARQRRSKMISNLTEKITHPVVVAFFGRARRETDRHSKLSFDLKNALFQKSVLARGMRAGTELTAMWAGTAVLAVVIYTSGTTVSAGTIVALMTLIGLLATPLRDLGRVYEYWLNMLVSRNNLMRFNQGAGKEKHSRNRKIESVKGNVSFKNLSLFRETVPVNAEIEPGKRIALIGLNGAGKSTLLMTIAGLRQSPGGVISLDGTNVQRLKASTARQSIGIVSDLLPLMQGSLDKNLRYRHPGASSEEVDAILSQCGLDSLVESLPDGKKTRLTREGLNLSLGERRRVALARALLGSPVLLLLDEIESNLDPVFTRDLEALLASYKGTIIQATHNEAMACNSDEIWLIADGEIIISENPETFMKEFDDMHQFFKQENAVGQE</sequence>
<dbReference type="InterPro" id="IPR011527">
    <property type="entry name" value="ABC1_TM_dom"/>
</dbReference>
<name>A0A0B0HDQ4_SOVGS</name>
<evidence type="ECO:0000259" key="8">
    <source>
        <dbReference type="PROSITE" id="PS50893"/>
    </source>
</evidence>
<dbReference type="InterPro" id="IPR003439">
    <property type="entry name" value="ABC_transporter-like_ATP-bd"/>
</dbReference>
<dbReference type="InterPro" id="IPR017871">
    <property type="entry name" value="ABC_transporter-like_CS"/>
</dbReference>
<evidence type="ECO:0000256" key="1">
    <source>
        <dbReference type="ARBA" id="ARBA00004651"/>
    </source>
</evidence>
<keyword evidence="2 7" id="KW-0812">Transmembrane</keyword>
<dbReference type="STRING" id="2340.JV46_14130"/>
<dbReference type="Gene3D" id="3.40.50.300">
    <property type="entry name" value="P-loop containing nucleotide triphosphate hydrolases"/>
    <property type="match status" value="1"/>
</dbReference>
<keyword evidence="6 7" id="KW-0472">Membrane</keyword>
<evidence type="ECO:0000256" key="7">
    <source>
        <dbReference type="SAM" id="Phobius"/>
    </source>
</evidence>
<dbReference type="GO" id="GO:0016887">
    <property type="term" value="F:ATP hydrolysis activity"/>
    <property type="evidence" value="ECO:0007669"/>
    <property type="project" value="InterPro"/>
</dbReference>
<dbReference type="SMART" id="SM00382">
    <property type="entry name" value="AAA"/>
    <property type="match status" value="1"/>
</dbReference>
<dbReference type="Pfam" id="PF00664">
    <property type="entry name" value="ABC_membrane"/>
    <property type="match status" value="1"/>
</dbReference>
<dbReference type="SUPFAM" id="SSF52540">
    <property type="entry name" value="P-loop containing nucleoside triphosphate hydrolases"/>
    <property type="match status" value="1"/>
</dbReference>
<keyword evidence="3" id="KW-0547">Nucleotide-binding</keyword>
<dbReference type="PANTHER" id="PTHR43394:SF1">
    <property type="entry name" value="ATP-BINDING CASSETTE SUB-FAMILY B MEMBER 10, MITOCHONDRIAL"/>
    <property type="match status" value="1"/>
</dbReference>
<dbReference type="eggNOG" id="COG1132">
    <property type="taxonomic scope" value="Bacteria"/>
</dbReference>
<dbReference type="Proteomes" id="UP000030856">
    <property type="component" value="Unassembled WGS sequence"/>
</dbReference>
<evidence type="ECO:0000313" key="11">
    <source>
        <dbReference type="Proteomes" id="UP000030856"/>
    </source>
</evidence>
<keyword evidence="11" id="KW-1185">Reference proteome</keyword>
<evidence type="ECO:0000256" key="6">
    <source>
        <dbReference type="ARBA" id="ARBA00023136"/>
    </source>
</evidence>
<dbReference type="InterPro" id="IPR039421">
    <property type="entry name" value="Type_1_exporter"/>
</dbReference>
<dbReference type="PANTHER" id="PTHR43394">
    <property type="entry name" value="ATP-DEPENDENT PERMEASE MDL1, MITOCHONDRIAL"/>
    <property type="match status" value="1"/>
</dbReference>
<evidence type="ECO:0000313" key="10">
    <source>
        <dbReference type="EMBL" id="KHF26049.1"/>
    </source>
</evidence>
<dbReference type="Pfam" id="PF00005">
    <property type="entry name" value="ABC_tran"/>
    <property type="match status" value="1"/>
</dbReference>
<evidence type="ECO:0000256" key="4">
    <source>
        <dbReference type="ARBA" id="ARBA00022840"/>
    </source>
</evidence>
<reference evidence="10 11" key="1">
    <citation type="journal article" date="2014" name="BMC Genomics">
        <title>The genome of the intracellular bacterium of the coastal bivalve, Solemya velum: a blueprint for thriving in and out of symbiosis.</title>
        <authorList>
            <person name="Dmytrenko O."/>
            <person name="Russell S.L."/>
            <person name="Loo W.T."/>
            <person name="Fontanez K.M."/>
            <person name="Liao L."/>
            <person name="Roeselers G."/>
            <person name="Sharma R."/>
            <person name="Stewart F.J."/>
            <person name="Newton I.L."/>
            <person name="Woyke T."/>
            <person name="Wu D."/>
            <person name="Lang J.M."/>
            <person name="Eisen J.A."/>
            <person name="Cavanaugh C.M."/>
        </authorList>
    </citation>
    <scope>NUCLEOTIDE SEQUENCE [LARGE SCALE GENOMIC DNA]</scope>
    <source>
        <strain evidence="10 11">WH</strain>
    </source>
</reference>
<dbReference type="Gene3D" id="1.20.1560.10">
    <property type="entry name" value="ABC transporter type 1, transmembrane domain"/>
    <property type="match status" value="1"/>
</dbReference>
<dbReference type="InterPro" id="IPR036640">
    <property type="entry name" value="ABC1_TM_sf"/>
</dbReference>
<keyword evidence="4" id="KW-0067">ATP-binding</keyword>
<dbReference type="PROSITE" id="PS50893">
    <property type="entry name" value="ABC_TRANSPORTER_2"/>
    <property type="match status" value="1"/>
</dbReference>
<dbReference type="PROSITE" id="PS00211">
    <property type="entry name" value="ABC_TRANSPORTER_1"/>
    <property type="match status" value="1"/>
</dbReference>